<dbReference type="PROSITE" id="PS50110">
    <property type="entry name" value="RESPONSE_REGULATORY"/>
    <property type="match status" value="1"/>
</dbReference>
<evidence type="ECO:0000259" key="2">
    <source>
        <dbReference type="PROSITE" id="PS50110"/>
    </source>
</evidence>
<dbReference type="PANTHER" id="PTHR43228">
    <property type="entry name" value="TWO-COMPONENT RESPONSE REGULATOR"/>
    <property type="match status" value="1"/>
</dbReference>
<name>A0A290HM76_9BACT</name>
<proteinExistence type="predicted"/>
<dbReference type="Proteomes" id="UP000217349">
    <property type="component" value="Chromosome"/>
</dbReference>
<feature type="modified residue" description="4-aspartylphosphate" evidence="1">
    <location>
        <position position="59"/>
    </location>
</feature>
<protein>
    <submittedName>
        <fullName evidence="3">Chemotaxis regulator CheY</fullName>
        <ecNumber evidence="3">3.1.4.52</ecNumber>
    </submittedName>
</protein>
<dbReference type="InterPro" id="IPR001789">
    <property type="entry name" value="Sig_transdc_resp-reg_receiver"/>
</dbReference>
<keyword evidence="3" id="KW-0378">Hydrolase</keyword>
<dbReference type="OrthoDB" id="7631574at2"/>
<dbReference type="AlphaFoldDB" id="A0A290HM76"/>
<dbReference type="SUPFAM" id="SSF52172">
    <property type="entry name" value="CheY-like"/>
    <property type="match status" value="1"/>
</dbReference>
<dbReference type="InterPro" id="IPR052048">
    <property type="entry name" value="ST_Response_Regulator"/>
</dbReference>
<dbReference type="Pfam" id="PF00072">
    <property type="entry name" value="Response_reg"/>
    <property type="match status" value="1"/>
</dbReference>
<keyword evidence="1" id="KW-0597">Phosphoprotein</keyword>
<sequence>MMGKQLKILAVDDDFINLKLISSMLRKNAHVGVIIEATNGLDAINLLKMQGDIDLVLLDIKMPVMDGIEFLTNIQSMIEFKKLPVIVLTTDETRKHEAFDHGAFDFLVKPIREHELSSKIAKVADLF</sequence>
<accession>A0A290HM76</accession>
<dbReference type="InterPro" id="IPR011006">
    <property type="entry name" value="CheY-like_superfamily"/>
</dbReference>
<dbReference type="PANTHER" id="PTHR43228:SF1">
    <property type="entry name" value="TWO-COMPONENT RESPONSE REGULATOR ARR22"/>
    <property type="match status" value="1"/>
</dbReference>
<evidence type="ECO:0000256" key="1">
    <source>
        <dbReference type="PROSITE-ProRule" id="PRU00169"/>
    </source>
</evidence>
<dbReference type="Gene3D" id="3.40.50.2300">
    <property type="match status" value="1"/>
</dbReference>
<dbReference type="GO" id="GO:0000160">
    <property type="term" value="P:phosphorelay signal transduction system"/>
    <property type="evidence" value="ECO:0007669"/>
    <property type="project" value="InterPro"/>
</dbReference>
<evidence type="ECO:0000313" key="3">
    <source>
        <dbReference type="EMBL" id="ATB68818.1"/>
    </source>
</evidence>
<reference evidence="4" key="1">
    <citation type="submission" date="2017-09" db="EMBL/GenBank/DDBJ databases">
        <title>The complete genome of Sulfurospirillum sp. JPD-1.</title>
        <authorList>
            <person name="Goris T."/>
        </authorList>
    </citation>
    <scope>NUCLEOTIDE SEQUENCE [LARGE SCALE GENOMIC DNA]</scope>
    <source>
        <strain evidence="4">JPD-1</strain>
    </source>
</reference>
<dbReference type="KEGG" id="sulj:SJPD1_0703"/>
<dbReference type="EMBL" id="CP023275">
    <property type="protein sequence ID" value="ATB68818.1"/>
    <property type="molecule type" value="Genomic_DNA"/>
</dbReference>
<gene>
    <name evidence="3" type="ORF">SJPD1_0703</name>
</gene>
<evidence type="ECO:0000313" key="4">
    <source>
        <dbReference type="Proteomes" id="UP000217349"/>
    </source>
</evidence>
<dbReference type="EC" id="3.1.4.52" evidence="3"/>
<dbReference type="SMART" id="SM00448">
    <property type="entry name" value="REC"/>
    <property type="match status" value="1"/>
</dbReference>
<dbReference type="GO" id="GO:0071111">
    <property type="term" value="F:cyclic-guanylate-specific phosphodiesterase activity"/>
    <property type="evidence" value="ECO:0007669"/>
    <property type="project" value="UniProtKB-EC"/>
</dbReference>
<organism evidence="3 4">
    <name type="scientific">Sulfurospirillum diekertiae</name>
    <dbReference type="NCBI Taxonomy" id="1854492"/>
    <lineage>
        <taxon>Bacteria</taxon>
        <taxon>Pseudomonadati</taxon>
        <taxon>Campylobacterota</taxon>
        <taxon>Epsilonproteobacteria</taxon>
        <taxon>Campylobacterales</taxon>
        <taxon>Sulfurospirillaceae</taxon>
        <taxon>Sulfurospirillum</taxon>
    </lineage>
</organism>
<feature type="domain" description="Response regulatory" evidence="2">
    <location>
        <begin position="7"/>
        <end position="124"/>
    </location>
</feature>